<feature type="compositionally biased region" description="Polar residues" evidence="1">
    <location>
        <begin position="91"/>
        <end position="106"/>
    </location>
</feature>
<dbReference type="EMBL" id="JAUHHV010000010">
    <property type="protein sequence ID" value="KAK1410454.1"/>
    <property type="molecule type" value="Genomic_DNA"/>
</dbReference>
<gene>
    <name evidence="2" type="ORF">QVD17_36991</name>
</gene>
<proteinExistence type="predicted"/>
<comment type="caution">
    <text evidence="2">The sequence shown here is derived from an EMBL/GenBank/DDBJ whole genome shotgun (WGS) entry which is preliminary data.</text>
</comment>
<feature type="region of interest" description="Disordered" evidence="1">
    <location>
        <begin position="1"/>
        <end position="70"/>
    </location>
</feature>
<organism evidence="2 3">
    <name type="scientific">Tagetes erecta</name>
    <name type="common">African marigold</name>
    <dbReference type="NCBI Taxonomy" id="13708"/>
    <lineage>
        <taxon>Eukaryota</taxon>
        <taxon>Viridiplantae</taxon>
        <taxon>Streptophyta</taxon>
        <taxon>Embryophyta</taxon>
        <taxon>Tracheophyta</taxon>
        <taxon>Spermatophyta</taxon>
        <taxon>Magnoliopsida</taxon>
        <taxon>eudicotyledons</taxon>
        <taxon>Gunneridae</taxon>
        <taxon>Pentapetalae</taxon>
        <taxon>asterids</taxon>
        <taxon>campanulids</taxon>
        <taxon>Asterales</taxon>
        <taxon>Asteraceae</taxon>
        <taxon>Asteroideae</taxon>
        <taxon>Heliantheae alliance</taxon>
        <taxon>Tageteae</taxon>
        <taxon>Tagetes</taxon>
    </lineage>
</organism>
<evidence type="ECO:0008006" key="4">
    <source>
        <dbReference type="Google" id="ProtNLM"/>
    </source>
</evidence>
<protein>
    <recommendedName>
        <fullName evidence="4">Reverse transcriptase domain-containing protein</fullName>
    </recommendedName>
</protein>
<feature type="compositionally biased region" description="Polar residues" evidence="1">
    <location>
        <begin position="1"/>
        <end position="10"/>
    </location>
</feature>
<dbReference type="Proteomes" id="UP001229421">
    <property type="component" value="Unassembled WGS sequence"/>
</dbReference>
<reference evidence="2" key="1">
    <citation type="journal article" date="2023" name="bioRxiv">
        <title>Improved chromosome-level genome assembly for marigold (Tagetes erecta).</title>
        <authorList>
            <person name="Jiang F."/>
            <person name="Yuan L."/>
            <person name="Wang S."/>
            <person name="Wang H."/>
            <person name="Xu D."/>
            <person name="Wang A."/>
            <person name="Fan W."/>
        </authorList>
    </citation>
    <scope>NUCLEOTIDE SEQUENCE</scope>
    <source>
        <strain evidence="2">WSJ</strain>
        <tissue evidence="2">Leaf</tissue>
    </source>
</reference>
<keyword evidence="3" id="KW-1185">Reference proteome</keyword>
<feature type="compositionally biased region" description="Low complexity" evidence="1">
    <location>
        <begin position="11"/>
        <end position="26"/>
    </location>
</feature>
<feature type="region of interest" description="Disordered" evidence="1">
    <location>
        <begin position="162"/>
        <end position="192"/>
    </location>
</feature>
<feature type="compositionally biased region" description="Basic residues" evidence="1">
    <location>
        <begin position="163"/>
        <end position="183"/>
    </location>
</feature>
<dbReference type="AlphaFoldDB" id="A0AAD8JTF9"/>
<evidence type="ECO:0000313" key="2">
    <source>
        <dbReference type="EMBL" id="KAK1410454.1"/>
    </source>
</evidence>
<feature type="region of interest" description="Disordered" evidence="1">
    <location>
        <begin position="85"/>
        <end position="106"/>
    </location>
</feature>
<accession>A0AAD8JTF9</accession>
<name>A0AAD8JTF9_TARER</name>
<evidence type="ECO:0000313" key="3">
    <source>
        <dbReference type="Proteomes" id="UP001229421"/>
    </source>
</evidence>
<sequence>MSNSTKNSASTPVQVTNVDTQTNQNTSNEEEYEASENKSSQKRALDTPEPSNLPGKKRYKPGMTVRPGDTYRFTLPQTFSYVVSDQEPESDNQTNDQTPNANPNQEFQHILDGQNQKLELVSTRFDVLHQEVRAIREYMTATRKDILEFKKAKDAKKVVVTVGKRKMSSRHMVRRRSSRRSRRAPAETEPIPLTATEQEQKIDNIVNQRLADHMSNLVAQLSLNQNHHSNGQSSMASRTVPSLNLGTNHQGEPIIGCTYDKFMACKPKEFHGKGGAVAAMRWLEEMEAVLKLNSGN</sequence>
<evidence type="ECO:0000256" key="1">
    <source>
        <dbReference type="SAM" id="MobiDB-lite"/>
    </source>
</evidence>